<dbReference type="SUPFAM" id="SSF48452">
    <property type="entry name" value="TPR-like"/>
    <property type="match status" value="1"/>
</dbReference>
<dbReference type="EMBL" id="PYAW01000001">
    <property type="protein sequence ID" value="PSL50367.1"/>
    <property type="molecule type" value="Genomic_DNA"/>
</dbReference>
<proteinExistence type="predicted"/>
<dbReference type="OrthoDB" id="614457at2"/>
<organism evidence="2 3">
    <name type="scientific">Chitinophaga niastensis</name>
    <dbReference type="NCBI Taxonomy" id="536980"/>
    <lineage>
        <taxon>Bacteria</taxon>
        <taxon>Pseudomonadati</taxon>
        <taxon>Bacteroidota</taxon>
        <taxon>Chitinophagia</taxon>
        <taxon>Chitinophagales</taxon>
        <taxon>Chitinophagaceae</taxon>
        <taxon>Chitinophaga</taxon>
    </lineage>
</organism>
<keyword evidence="1" id="KW-0732">Signal</keyword>
<dbReference type="InterPro" id="IPR041662">
    <property type="entry name" value="SusD-like_2"/>
</dbReference>
<dbReference type="Pfam" id="PF12771">
    <property type="entry name" value="SusD-like_2"/>
    <property type="match status" value="1"/>
</dbReference>
<keyword evidence="3" id="KW-1185">Reference proteome</keyword>
<dbReference type="PROSITE" id="PS51257">
    <property type="entry name" value="PROKAR_LIPOPROTEIN"/>
    <property type="match status" value="1"/>
</dbReference>
<protein>
    <submittedName>
        <fullName evidence="2">SusD-like starch-binding protein associating with outer membrane</fullName>
    </submittedName>
</protein>
<accession>A0A2P8HVW1</accession>
<reference evidence="2 3" key="1">
    <citation type="submission" date="2018-03" db="EMBL/GenBank/DDBJ databases">
        <title>Genomic Encyclopedia of Archaeal and Bacterial Type Strains, Phase II (KMG-II): from individual species to whole genera.</title>
        <authorList>
            <person name="Goeker M."/>
        </authorList>
    </citation>
    <scope>NUCLEOTIDE SEQUENCE [LARGE SCALE GENOMIC DNA]</scope>
    <source>
        <strain evidence="2 3">DSM 24859</strain>
    </source>
</reference>
<feature type="chain" id="PRO_5015197558" evidence="1">
    <location>
        <begin position="22"/>
        <end position="525"/>
    </location>
</feature>
<dbReference type="RefSeq" id="WP_106527516.1">
    <property type="nucleotide sequence ID" value="NZ_PYAW01000001.1"/>
</dbReference>
<gene>
    <name evidence="2" type="ORF">CLV51_1011712</name>
</gene>
<dbReference type="InterPro" id="IPR011990">
    <property type="entry name" value="TPR-like_helical_dom_sf"/>
</dbReference>
<dbReference type="Gene3D" id="1.25.40.390">
    <property type="match status" value="1"/>
</dbReference>
<dbReference type="Proteomes" id="UP000240971">
    <property type="component" value="Unassembled WGS sequence"/>
</dbReference>
<evidence type="ECO:0000313" key="2">
    <source>
        <dbReference type="EMBL" id="PSL50367.1"/>
    </source>
</evidence>
<name>A0A2P8HVW1_CHINA</name>
<feature type="signal peptide" evidence="1">
    <location>
        <begin position="1"/>
        <end position="21"/>
    </location>
</feature>
<evidence type="ECO:0000313" key="3">
    <source>
        <dbReference type="Proteomes" id="UP000240971"/>
    </source>
</evidence>
<dbReference type="AlphaFoldDB" id="A0A2P8HVW1"/>
<sequence>MKVLTKYLFVLLLIAGMSACSKTYFDINENNPNNPNNVDIDLVLSPQLRNIAYIQHMGSDDMSYWMGYWTIGGGSFVNSYVFNYTFDNKWFQGMWTSYYNYLGNLQYIDQHANGNNFYRGIVKTMNVVCYHNLIDLFGNIPYTQALQIDKYPTPAYDDAATIYNNLYQQLDSARDLIKNWSGNVPKGDIMYNGNKGNWVKFINTLQLRLILRVSQLTTKPPYYATALKNLLNSAASDGYISSVETEGNVNPGFFNQTGKGNPLVERFWNISQNQQTSSYNYYRANAAAVNFYWDGFNGYGDWRLYRMYAPYDNNSNHFKGAYFGVPTANNDTLSGLSWGDNVNGTFSGTNGFGIIKNVNQPIPMMTSFESYFLQAEAAYSNIIPGDYKALYKNGVRANFTYLYKGSLPDPSGNIAYQPNDAIADANGYMTQTSGKVNNFNIELTTDPLQTILSQKWISMNGVNPFEPYADFRRTGWPTYIYGSKYPGAPALPKRVFYPSIEYATNTANVKAQGEDVLTKKIFWGR</sequence>
<evidence type="ECO:0000256" key="1">
    <source>
        <dbReference type="SAM" id="SignalP"/>
    </source>
</evidence>
<comment type="caution">
    <text evidence="2">The sequence shown here is derived from an EMBL/GenBank/DDBJ whole genome shotgun (WGS) entry which is preliminary data.</text>
</comment>